<proteinExistence type="predicted"/>
<dbReference type="AlphaFoldDB" id="A0AAN9A3E7"/>
<sequence length="55" mass="6045">MNVYTNKTPVHNSSQRHLQDKLAPPSTATEQSTTSTTSDLSTTSPTIMPKSRNRV</sequence>
<feature type="compositionally biased region" description="Low complexity" evidence="1">
    <location>
        <begin position="26"/>
        <end position="46"/>
    </location>
</feature>
<feature type="non-terminal residue" evidence="2">
    <location>
        <position position="55"/>
    </location>
</feature>
<name>A0AAN9A3E7_HALRR</name>
<keyword evidence="3" id="KW-1185">Reference proteome</keyword>
<evidence type="ECO:0000256" key="1">
    <source>
        <dbReference type="SAM" id="MobiDB-lite"/>
    </source>
</evidence>
<feature type="region of interest" description="Disordered" evidence="1">
    <location>
        <begin position="1"/>
        <end position="55"/>
    </location>
</feature>
<gene>
    <name evidence="2" type="ORF">SK128_015855</name>
</gene>
<protein>
    <submittedName>
        <fullName evidence="2">Uncharacterized protein</fullName>
    </submittedName>
</protein>
<feature type="compositionally biased region" description="Polar residues" evidence="1">
    <location>
        <begin position="1"/>
        <end position="16"/>
    </location>
</feature>
<evidence type="ECO:0000313" key="3">
    <source>
        <dbReference type="Proteomes" id="UP001381693"/>
    </source>
</evidence>
<dbReference type="EMBL" id="JAXCGZ010015170">
    <property type="protein sequence ID" value="KAK7071005.1"/>
    <property type="molecule type" value="Genomic_DNA"/>
</dbReference>
<dbReference type="Proteomes" id="UP001381693">
    <property type="component" value="Unassembled WGS sequence"/>
</dbReference>
<reference evidence="2 3" key="1">
    <citation type="submission" date="2023-11" db="EMBL/GenBank/DDBJ databases">
        <title>Halocaridina rubra genome assembly.</title>
        <authorList>
            <person name="Smith C."/>
        </authorList>
    </citation>
    <scope>NUCLEOTIDE SEQUENCE [LARGE SCALE GENOMIC DNA]</scope>
    <source>
        <strain evidence="2">EP-1</strain>
        <tissue evidence="2">Whole</tissue>
    </source>
</reference>
<evidence type="ECO:0000313" key="2">
    <source>
        <dbReference type="EMBL" id="KAK7071005.1"/>
    </source>
</evidence>
<comment type="caution">
    <text evidence="2">The sequence shown here is derived from an EMBL/GenBank/DDBJ whole genome shotgun (WGS) entry which is preliminary data.</text>
</comment>
<organism evidence="2 3">
    <name type="scientific">Halocaridina rubra</name>
    <name type="common">Hawaiian red shrimp</name>
    <dbReference type="NCBI Taxonomy" id="373956"/>
    <lineage>
        <taxon>Eukaryota</taxon>
        <taxon>Metazoa</taxon>
        <taxon>Ecdysozoa</taxon>
        <taxon>Arthropoda</taxon>
        <taxon>Crustacea</taxon>
        <taxon>Multicrustacea</taxon>
        <taxon>Malacostraca</taxon>
        <taxon>Eumalacostraca</taxon>
        <taxon>Eucarida</taxon>
        <taxon>Decapoda</taxon>
        <taxon>Pleocyemata</taxon>
        <taxon>Caridea</taxon>
        <taxon>Atyoidea</taxon>
        <taxon>Atyidae</taxon>
        <taxon>Halocaridina</taxon>
    </lineage>
</organism>
<accession>A0AAN9A3E7</accession>